<keyword evidence="3" id="KW-1185">Reference proteome</keyword>
<gene>
    <name evidence="2" type="ORF">AVEN_235516_1</name>
</gene>
<dbReference type="Proteomes" id="UP000499080">
    <property type="component" value="Unassembled WGS sequence"/>
</dbReference>
<comment type="caution">
    <text evidence="2">The sequence shown here is derived from an EMBL/GenBank/DDBJ whole genome shotgun (WGS) entry which is preliminary data.</text>
</comment>
<dbReference type="OrthoDB" id="7611382at2759"/>
<evidence type="ECO:0000313" key="2">
    <source>
        <dbReference type="EMBL" id="GBL74609.1"/>
    </source>
</evidence>
<dbReference type="AlphaFoldDB" id="A0A4Y2A5B1"/>
<evidence type="ECO:0000256" key="1">
    <source>
        <dbReference type="SAM" id="MobiDB-lite"/>
    </source>
</evidence>
<feature type="region of interest" description="Disordered" evidence="1">
    <location>
        <begin position="1"/>
        <end position="28"/>
    </location>
</feature>
<dbReference type="EMBL" id="BGPR01000005">
    <property type="protein sequence ID" value="GBL74609.1"/>
    <property type="molecule type" value="Genomic_DNA"/>
</dbReference>
<sequence>MFYRNYTKRKRTRQEAHGSFKLKKGEPSSSKVLKHDNITLAKYQGKKNKNVLLLSTLHPTLEVECNKKKAPEDIKFYNLTKYAIDVLDQMAKKY</sequence>
<protein>
    <recommendedName>
        <fullName evidence="4">PiggyBac transposable element-derived protein domain-containing protein</fullName>
    </recommendedName>
</protein>
<reference evidence="2 3" key="1">
    <citation type="journal article" date="2019" name="Sci. Rep.">
        <title>Orb-weaving spider Araneus ventricosus genome elucidates the spidroin gene catalogue.</title>
        <authorList>
            <person name="Kono N."/>
            <person name="Nakamura H."/>
            <person name="Ohtoshi R."/>
            <person name="Moran D.A.P."/>
            <person name="Shinohara A."/>
            <person name="Yoshida Y."/>
            <person name="Fujiwara M."/>
            <person name="Mori M."/>
            <person name="Tomita M."/>
            <person name="Arakawa K."/>
        </authorList>
    </citation>
    <scope>NUCLEOTIDE SEQUENCE [LARGE SCALE GENOMIC DNA]</scope>
</reference>
<evidence type="ECO:0000313" key="3">
    <source>
        <dbReference type="Proteomes" id="UP000499080"/>
    </source>
</evidence>
<organism evidence="2 3">
    <name type="scientific">Araneus ventricosus</name>
    <name type="common">Orbweaver spider</name>
    <name type="synonym">Epeira ventricosa</name>
    <dbReference type="NCBI Taxonomy" id="182803"/>
    <lineage>
        <taxon>Eukaryota</taxon>
        <taxon>Metazoa</taxon>
        <taxon>Ecdysozoa</taxon>
        <taxon>Arthropoda</taxon>
        <taxon>Chelicerata</taxon>
        <taxon>Arachnida</taxon>
        <taxon>Araneae</taxon>
        <taxon>Araneomorphae</taxon>
        <taxon>Entelegynae</taxon>
        <taxon>Araneoidea</taxon>
        <taxon>Araneidae</taxon>
        <taxon>Araneus</taxon>
    </lineage>
</organism>
<accession>A0A4Y2A5B1</accession>
<proteinExistence type="predicted"/>
<evidence type="ECO:0008006" key="4">
    <source>
        <dbReference type="Google" id="ProtNLM"/>
    </source>
</evidence>
<name>A0A4Y2A5B1_ARAVE</name>
<feature type="compositionally biased region" description="Basic and acidic residues" evidence="1">
    <location>
        <begin position="13"/>
        <end position="26"/>
    </location>
</feature>
<feature type="compositionally biased region" description="Basic residues" evidence="1">
    <location>
        <begin position="1"/>
        <end position="12"/>
    </location>
</feature>